<keyword evidence="6 7" id="KW-0472">Membrane</keyword>
<evidence type="ECO:0000259" key="8">
    <source>
        <dbReference type="PROSITE" id="PS50928"/>
    </source>
</evidence>
<feature type="transmembrane region" description="Helical" evidence="7">
    <location>
        <begin position="178"/>
        <end position="201"/>
    </location>
</feature>
<keyword evidence="5 7" id="KW-1133">Transmembrane helix</keyword>
<evidence type="ECO:0000256" key="1">
    <source>
        <dbReference type="ARBA" id="ARBA00004651"/>
    </source>
</evidence>
<comment type="subcellular location">
    <subcellularLocation>
        <location evidence="1 7">Cell membrane</location>
        <topology evidence="1 7">Multi-pass membrane protein</topology>
    </subcellularLocation>
</comment>
<dbReference type="CDD" id="cd06261">
    <property type="entry name" value="TM_PBP2"/>
    <property type="match status" value="1"/>
</dbReference>
<dbReference type="Proteomes" id="UP000028123">
    <property type="component" value="Unassembled WGS sequence"/>
</dbReference>
<name>A0A081PAV2_9BACL</name>
<keyword evidence="2 7" id="KW-0813">Transport</keyword>
<accession>A0A081PAV2</accession>
<evidence type="ECO:0000313" key="9">
    <source>
        <dbReference type="EMBL" id="KEQ27825.1"/>
    </source>
</evidence>
<organism evidence="9 10">
    <name type="scientific">Paenibacillus tyrfis</name>
    <dbReference type="NCBI Taxonomy" id="1501230"/>
    <lineage>
        <taxon>Bacteria</taxon>
        <taxon>Bacillati</taxon>
        <taxon>Bacillota</taxon>
        <taxon>Bacilli</taxon>
        <taxon>Bacillales</taxon>
        <taxon>Paenibacillaceae</taxon>
        <taxon>Paenibacillus</taxon>
    </lineage>
</organism>
<evidence type="ECO:0000256" key="5">
    <source>
        <dbReference type="ARBA" id="ARBA00022989"/>
    </source>
</evidence>
<dbReference type="OrthoDB" id="151346at2"/>
<dbReference type="InterPro" id="IPR000515">
    <property type="entry name" value="MetI-like"/>
</dbReference>
<dbReference type="eggNOG" id="COG0395">
    <property type="taxonomic scope" value="Bacteria"/>
</dbReference>
<dbReference type="AlphaFoldDB" id="A0A081PAV2"/>
<dbReference type="GO" id="GO:0055085">
    <property type="term" value="P:transmembrane transport"/>
    <property type="evidence" value="ECO:0007669"/>
    <property type="project" value="InterPro"/>
</dbReference>
<dbReference type="Pfam" id="PF00528">
    <property type="entry name" value="BPD_transp_1"/>
    <property type="match status" value="1"/>
</dbReference>
<dbReference type="Gene3D" id="1.10.3720.10">
    <property type="entry name" value="MetI-like"/>
    <property type="match status" value="1"/>
</dbReference>
<dbReference type="SUPFAM" id="SSF161098">
    <property type="entry name" value="MetI-like"/>
    <property type="match status" value="1"/>
</dbReference>
<feature type="transmembrane region" description="Helical" evidence="7">
    <location>
        <begin position="138"/>
        <end position="157"/>
    </location>
</feature>
<dbReference type="PANTHER" id="PTHR43744:SF8">
    <property type="entry name" value="SN-GLYCEROL-3-PHOSPHATE TRANSPORT SYSTEM PERMEASE PROTEIN UGPE"/>
    <property type="match status" value="1"/>
</dbReference>
<dbReference type="RefSeq" id="WP_036675817.1">
    <property type="nucleotide sequence ID" value="NZ_JNVM01000002.1"/>
</dbReference>
<evidence type="ECO:0000256" key="6">
    <source>
        <dbReference type="ARBA" id="ARBA00023136"/>
    </source>
</evidence>
<protein>
    <recommendedName>
        <fullName evidence="8">ABC transmembrane type-1 domain-containing protein</fullName>
    </recommendedName>
</protein>
<reference evidence="9 10" key="1">
    <citation type="submission" date="2014-06" db="EMBL/GenBank/DDBJ databases">
        <title>Draft genome sequence of Paenibacillus sp. MSt1.</title>
        <authorList>
            <person name="Aw Y.K."/>
            <person name="Ong K.S."/>
            <person name="Gan H.M."/>
            <person name="Lee S.M."/>
        </authorList>
    </citation>
    <scope>NUCLEOTIDE SEQUENCE [LARGE SCALE GENOMIC DNA]</scope>
    <source>
        <strain evidence="9 10">MSt1</strain>
    </source>
</reference>
<feature type="transmembrane region" description="Helical" evidence="7">
    <location>
        <begin position="240"/>
        <end position="262"/>
    </location>
</feature>
<evidence type="ECO:0000256" key="2">
    <source>
        <dbReference type="ARBA" id="ARBA00022448"/>
    </source>
</evidence>
<dbReference type="PROSITE" id="PS50928">
    <property type="entry name" value="ABC_TM1"/>
    <property type="match status" value="1"/>
</dbReference>
<dbReference type="EMBL" id="JNVM01000002">
    <property type="protein sequence ID" value="KEQ27825.1"/>
    <property type="molecule type" value="Genomic_DNA"/>
</dbReference>
<feature type="transmembrane region" description="Helical" evidence="7">
    <location>
        <begin position="101"/>
        <end position="126"/>
    </location>
</feature>
<evidence type="ECO:0000256" key="7">
    <source>
        <dbReference type="RuleBase" id="RU363032"/>
    </source>
</evidence>
<evidence type="ECO:0000313" key="10">
    <source>
        <dbReference type="Proteomes" id="UP000028123"/>
    </source>
</evidence>
<evidence type="ECO:0000256" key="4">
    <source>
        <dbReference type="ARBA" id="ARBA00022692"/>
    </source>
</evidence>
<dbReference type="InterPro" id="IPR035906">
    <property type="entry name" value="MetI-like_sf"/>
</dbReference>
<dbReference type="PANTHER" id="PTHR43744">
    <property type="entry name" value="ABC TRANSPORTER PERMEASE PROTEIN MG189-RELATED-RELATED"/>
    <property type="match status" value="1"/>
</dbReference>
<keyword evidence="10" id="KW-1185">Reference proteome</keyword>
<keyword evidence="3" id="KW-1003">Cell membrane</keyword>
<feature type="transmembrane region" description="Helical" evidence="7">
    <location>
        <begin position="12"/>
        <end position="33"/>
    </location>
</feature>
<gene>
    <name evidence="9" type="ORF">ET33_14255</name>
</gene>
<proteinExistence type="inferred from homology"/>
<comment type="similarity">
    <text evidence="7">Belongs to the binding-protein-dependent transport system permease family.</text>
</comment>
<comment type="caution">
    <text evidence="9">The sequence shown here is derived from an EMBL/GenBank/DDBJ whole genome shotgun (WGS) entry which is preliminary data.</text>
</comment>
<dbReference type="GO" id="GO:0005886">
    <property type="term" value="C:plasma membrane"/>
    <property type="evidence" value="ECO:0007669"/>
    <property type="project" value="UniProtKB-SubCell"/>
</dbReference>
<evidence type="ECO:0000256" key="3">
    <source>
        <dbReference type="ARBA" id="ARBA00022475"/>
    </source>
</evidence>
<keyword evidence="4 7" id="KW-0812">Transmembrane</keyword>
<sequence>MRNLRTAVPHYAVLALLLGLTLFPFYMLLVSSFKYTDQMIHDFWGVTLPLHIDNYASAFRQIGPFIAYTVFISVCIAAGVIFISALAGYSFMRFRYPGKNVLFLLILSLMMVPGFLILIPQFLLIQKLGMLNTYQGQIFPPMAFGASMATYLMRTFFEGIPRSLLEAAETEGAGELQIFGRIVMPLSLPVLSAVAIINFLAGWNNYIWPLVSTTGEKVKPVILALGTVTGSMDQGVSVKLAGYVISSLPLLALFIVATKPFISGITSGAVKG</sequence>
<feature type="domain" description="ABC transmembrane type-1" evidence="8">
    <location>
        <begin position="66"/>
        <end position="257"/>
    </location>
</feature>
<feature type="transmembrane region" description="Helical" evidence="7">
    <location>
        <begin position="65"/>
        <end position="89"/>
    </location>
</feature>